<dbReference type="Proteomes" id="UP000438429">
    <property type="component" value="Unassembled WGS sequence"/>
</dbReference>
<proteinExistence type="predicted"/>
<accession>A0A6A4T1R4</accession>
<sequence>MSPATPPVTVTDYAAAAEARSFTGLEKGSVHTSDMWKSFTRNPAGAAWLSGFDTVAELKGITFCFPRRERRAAIKSFTDATFLFLF</sequence>
<organism evidence="1 2">
    <name type="scientific">Scophthalmus maximus</name>
    <name type="common">Turbot</name>
    <name type="synonym">Psetta maxima</name>
    <dbReference type="NCBI Taxonomy" id="52904"/>
    <lineage>
        <taxon>Eukaryota</taxon>
        <taxon>Metazoa</taxon>
        <taxon>Chordata</taxon>
        <taxon>Craniata</taxon>
        <taxon>Vertebrata</taxon>
        <taxon>Euteleostomi</taxon>
        <taxon>Actinopterygii</taxon>
        <taxon>Neopterygii</taxon>
        <taxon>Teleostei</taxon>
        <taxon>Neoteleostei</taxon>
        <taxon>Acanthomorphata</taxon>
        <taxon>Carangaria</taxon>
        <taxon>Pleuronectiformes</taxon>
        <taxon>Pleuronectoidei</taxon>
        <taxon>Scophthalmidae</taxon>
        <taxon>Scophthalmus</taxon>
    </lineage>
</organism>
<evidence type="ECO:0000313" key="1">
    <source>
        <dbReference type="EMBL" id="KAF0040007.1"/>
    </source>
</evidence>
<gene>
    <name evidence="1" type="ORF">F2P81_008242</name>
</gene>
<name>A0A6A4T1R4_SCOMX</name>
<protein>
    <submittedName>
        <fullName evidence="1">Uncharacterized protein</fullName>
    </submittedName>
</protein>
<evidence type="ECO:0000313" key="2">
    <source>
        <dbReference type="Proteomes" id="UP000438429"/>
    </source>
</evidence>
<comment type="caution">
    <text evidence="1">The sequence shown here is derived from an EMBL/GenBank/DDBJ whole genome shotgun (WGS) entry which is preliminary data.</text>
</comment>
<reference evidence="1 2" key="1">
    <citation type="submission" date="2019-06" db="EMBL/GenBank/DDBJ databases">
        <title>Draft genomes of female and male turbot (Scophthalmus maximus).</title>
        <authorList>
            <person name="Xu H."/>
            <person name="Xu X.-W."/>
            <person name="Shao C."/>
            <person name="Chen S."/>
        </authorList>
    </citation>
    <scope>NUCLEOTIDE SEQUENCE [LARGE SCALE GENOMIC DNA]</scope>
    <source>
        <strain evidence="1">Ysfricsl-2016a</strain>
        <tissue evidence="1">Blood</tissue>
    </source>
</reference>
<dbReference type="AlphaFoldDB" id="A0A6A4T1R4"/>
<dbReference type="EMBL" id="VEVO01000007">
    <property type="protein sequence ID" value="KAF0040007.1"/>
    <property type="molecule type" value="Genomic_DNA"/>
</dbReference>